<feature type="region of interest" description="Disordered" evidence="1">
    <location>
        <begin position="151"/>
        <end position="179"/>
    </location>
</feature>
<protein>
    <submittedName>
        <fullName evidence="2">Uncharacterized protein</fullName>
    </submittedName>
</protein>
<gene>
    <name evidence="2" type="ORF">AK812_SmicGene754</name>
</gene>
<dbReference type="OrthoDB" id="434786at2759"/>
<dbReference type="EMBL" id="LSRX01000007">
    <property type="protein sequence ID" value="OLQ15038.1"/>
    <property type="molecule type" value="Genomic_DNA"/>
</dbReference>
<evidence type="ECO:0000256" key="1">
    <source>
        <dbReference type="SAM" id="MobiDB-lite"/>
    </source>
</evidence>
<sequence>MSRLTPGATTLVFRTTQDYQKDEFLLMLQCTCPALWQGDMVPYDFVFLPCPRVVILNFLSHDLCMSCLTLVGRHARADHRHIGKVQQASYQGLAENLAAFYAKAGRRGLESTNAPSVLLRGQPMSLRHAIKQLVPPEMVVQMRTAVRAARQIRQVPDSGRPAQSSSSSTSEQRRTAAPSNEALQMRQLVAPADAAGNALGGSQIWWQAEGTRDPIGEESFPATAIQDAPGIWIVGDERPPPLRSYPDVQSPNAACELYAQRPSGYSYGYFSDSSPEPLAPTQQLGALVVTERNGVLLFDL</sequence>
<keyword evidence="3" id="KW-1185">Reference proteome</keyword>
<evidence type="ECO:0000313" key="2">
    <source>
        <dbReference type="EMBL" id="OLQ15038.1"/>
    </source>
</evidence>
<accession>A0A1Q9F5R6</accession>
<evidence type="ECO:0000313" key="3">
    <source>
        <dbReference type="Proteomes" id="UP000186817"/>
    </source>
</evidence>
<proteinExistence type="predicted"/>
<name>A0A1Q9F5R6_SYMMI</name>
<dbReference type="Proteomes" id="UP000186817">
    <property type="component" value="Unassembled WGS sequence"/>
</dbReference>
<comment type="caution">
    <text evidence="2">The sequence shown here is derived from an EMBL/GenBank/DDBJ whole genome shotgun (WGS) entry which is preliminary data.</text>
</comment>
<dbReference type="AlphaFoldDB" id="A0A1Q9F5R6"/>
<organism evidence="2 3">
    <name type="scientific">Symbiodinium microadriaticum</name>
    <name type="common">Dinoflagellate</name>
    <name type="synonym">Zooxanthella microadriatica</name>
    <dbReference type="NCBI Taxonomy" id="2951"/>
    <lineage>
        <taxon>Eukaryota</taxon>
        <taxon>Sar</taxon>
        <taxon>Alveolata</taxon>
        <taxon>Dinophyceae</taxon>
        <taxon>Suessiales</taxon>
        <taxon>Symbiodiniaceae</taxon>
        <taxon>Symbiodinium</taxon>
    </lineage>
</organism>
<reference evidence="2 3" key="1">
    <citation type="submission" date="2016-02" db="EMBL/GenBank/DDBJ databases">
        <title>Genome analysis of coral dinoflagellate symbionts highlights evolutionary adaptations to a symbiotic lifestyle.</title>
        <authorList>
            <person name="Aranda M."/>
            <person name="Li Y."/>
            <person name="Liew Y.J."/>
            <person name="Baumgarten S."/>
            <person name="Simakov O."/>
            <person name="Wilson M."/>
            <person name="Piel J."/>
            <person name="Ashoor H."/>
            <person name="Bougouffa S."/>
            <person name="Bajic V.B."/>
            <person name="Ryu T."/>
            <person name="Ravasi T."/>
            <person name="Bayer T."/>
            <person name="Micklem G."/>
            <person name="Kim H."/>
            <person name="Bhak J."/>
            <person name="Lajeunesse T.C."/>
            <person name="Voolstra C.R."/>
        </authorList>
    </citation>
    <scope>NUCLEOTIDE SEQUENCE [LARGE SCALE GENOMIC DNA]</scope>
    <source>
        <strain evidence="2 3">CCMP2467</strain>
    </source>
</reference>